<dbReference type="SUPFAM" id="SSF64268">
    <property type="entry name" value="PX domain"/>
    <property type="match status" value="1"/>
</dbReference>
<dbReference type="CDD" id="cd06093">
    <property type="entry name" value="PX_domain"/>
    <property type="match status" value="1"/>
</dbReference>
<dbReference type="GO" id="GO:0005768">
    <property type="term" value="C:endosome"/>
    <property type="evidence" value="ECO:0000318"/>
    <property type="project" value="GO_Central"/>
</dbReference>
<sequence>MTQKAQKYDQTKEKLNQQEQEKQSIKTSSIILQQQQTSDALKQTNENQTSIVIHVSKPMEIKKSQFKSYMVYTIEGSDAWGTFKTERRFKEFYNLRLSLQKFWIGFYIPPLSEKILNPNKDQLKVRHKVLNYFVKRISSIQYLYYSVQFAKIFLRPNETEICKVMESLKPTDFLYQIQVMKQVFQITSEQYDEKRLQIYLKNVQTFLQNSKFLLFKLSRKIQEMINSSATLKEKINSVTGAESEQSEKFAMQDSIEDQDGKMKNYEIGLKIHSNLENMMFTRDKQLEKIHDLIKTEQMDIKAFLEGFKLRLEMVYQKNNDRVKQKQWEIEKLDIEYLSLNDQYQIKYIQESCSIEINKFNHFNLFMMNLEVKKVFEKFKNDKHQSYLTIIKDIADLELSNFSIMNQTWRGIENLAQLKLDKKTNYQMSQ</sequence>
<dbReference type="PANTHER" id="PTHR10555:SF170">
    <property type="entry name" value="FI18122P1"/>
    <property type="match status" value="1"/>
</dbReference>
<dbReference type="KEGG" id="ptm:GSPATT00028100001"/>
<feature type="domain" description="PX" evidence="2">
    <location>
        <begin position="50"/>
        <end position="160"/>
    </location>
</feature>
<dbReference type="OrthoDB" id="307714at2759"/>
<accession>A0BEV0</accession>
<organism evidence="3 4">
    <name type="scientific">Paramecium tetraurelia</name>
    <dbReference type="NCBI Taxonomy" id="5888"/>
    <lineage>
        <taxon>Eukaryota</taxon>
        <taxon>Sar</taxon>
        <taxon>Alveolata</taxon>
        <taxon>Ciliophora</taxon>
        <taxon>Intramacronucleata</taxon>
        <taxon>Oligohymenophorea</taxon>
        <taxon>Peniculida</taxon>
        <taxon>Parameciidae</taxon>
        <taxon>Paramecium</taxon>
    </lineage>
</organism>
<dbReference type="EMBL" id="CT867989">
    <property type="protein sequence ID" value="CAK57067.1"/>
    <property type="molecule type" value="Genomic_DNA"/>
</dbReference>
<proteinExistence type="predicted"/>
<keyword evidence="4" id="KW-1185">Reference proteome</keyword>
<dbReference type="InterPro" id="IPR001683">
    <property type="entry name" value="PX_dom"/>
</dbReference>
<dbReference type="InterPro" id="IPR036871">
    <property type="entry name" value="PX_dom_sf"/>
</dbReference>
<dbReference type="GeneID" id="5010249"/>
<feature type="region of interest" description="Disordered" evidence="1">
    <location>
        <begin position="1"/>
        <end position="26"/>
    </location>
</feature>
<name>A0BEV0_PARTE</name>
<dbReference type="RefSeq" id="XP_001424465.1">
    <property type="nucleotide sequence ID" value="XM_001424428.1"/>
</dbReference>
<dbReference type="PROSITE" id="PS50195">
    <property type="entry name" value="PX"/>
    <property type="match status" value="1"/>
</dbReference>
<dbReference type="InParanoid" id="A0BEV0"/>
<dbReference type="Gene3D" id="3.30.1520.10">
    <property type="entry name" value="Phox-like domain"/>
    <property type="match status" value="1"/>
</dbReference>
<evidence type="ECO:0000259" key="2">
    <source>
        <dbReference type="PROSITE" id="PS50195"/>
    </source>
</evidence>
<dbReference type="GO" id="GO:0035091">
    <property type="term" value="F:phosphatidylinositol binding"/>
    <property type="evidence" value="ECO:0000318"/>
    <property type="project" value="GO_Central"/>
</dbReference>
<protein>
    <recommendedName>
        <fullName evidence="2">PX domain-containing protein</fullName>
    </recommendedName>
</protein>
<dbReference type="AlphaFoldDB" id="A0BEV0"/>
<evidence type="ECO:0000313" key="4">
    <source>
        <dbReference type="Proteomes" id="UP000000600"/>
    </source>
</evidence>
<evidence type="ECO:0000313" key="3">
    <source>
        <dbReference type="EMBL" id="CAK57067.1"/>
    </source>
</evidence>
<dbReference type="HOGENOM" id="CLU_040489_0_0_1"/>
<feature type="compositionally biased region" description="Basic and acidic residues" evidence="1">
    <location>
        <begin position="1"/>
        <end position="24"/>
    </location>
</feature>
<dbReference type="Pfam" id="PF00787">
    <property type="entry name" value="PX"/>
    <property type="match status" value="1"/>
</dbReference>
<dbReference type="OMA" id="PNETEIC"/>
<dbReference type="Proteomes" id="UP000000600">
    <property type="component" value="Unassembled WGS sequence"/>
</dbReference>
<evidence type="ECO:0000256" key="1">
    <source>
        <dbReference type="SAM" id="MobiDB-lite"/>
    </source>
</evidence>
<dbReference type="PANTHER" id="PTHR10555">
    <property type="entry name" value="SORTING NEXIN"/>
    <property type="match status" value="1"/>
</dbReference>
<gene>
    <name evidence="3" type="ORF">GSPATT00028100001</name>
</gene>
<reference evidence="3 4" key="1">
    <citation type="journal article" date="2006" name="Nature">
        <title>Global trends of whole-genome duplications revealed by the ciliate Paramecium tetraurelia.</title>
        <authorList>
            <consortium name="Genoscope"/>
            <person name="Aury J.-M."/>
            <person name="Jaillon O."/>
            <person name="Duret L."/>
            <person name="Noel B."/>
            <person name="Jubin C."/>
            <person name="Porcel B.M."/>
            <person name="Segurens B."/>
            <person name="Daubin V."/>
            <person name="Anthouard V."/>
            <person name="Aiach N."/>
            <person name="Arnaiz O."/>
            <person name="Billaut A."/>
            <person name="Beisson J."/>
            <person name="Blanc I."/>
            <person name="Bouhouche K."/>
            <person name="Camara F."/>
            <person name="Duharcourt S."/>
            <person name="Guigo R."/>
            <person name="Gogendeau D."/>
            <person name="Katinka M."/>
            <person name="Keller A.-M."/>
            <person name="Kissmehl R."/>
            <person name="Klotz C."/>
            <person name="Koll F."/>
            <person name="Le Moue A."/>
            <person name="Lepere C."/>
            <person name="Malinsky S."/>
            <person name="Nowacki M."/>
            <person name="Nowak J.K."/>
            <person name="Plattner H."/>
            <person name="Poulain J."/>
            <person name="Ruiz F."/>
            <person name="Serrano V."/>
            <person name="Zagulski M."/>
            <person name="Dessen P."/>
            <person name="Betermier M."/>
            <person name="Weissenbach J."/>
            <person name="Scarpelli C."/>
            <person name="Schachter V."/>
            <person name="Sperling L."/>
            <person name="Meyer E."/>
            <person name="Cohen J."/>
            <person name="Wincker P."/>
        </authorList>
    </citation>
    <scope>NUCLEOTIDE SEQUENCE [LARGE SCALE GENOMIC DNA]</scope>
    <source>
        <strain evidence="3 4">Stock d4-2</strain>
    </source>
</reference>